<proteinExistence type="predicted"/>
<comment type="caution">
    <text evidence="1">The sequence shown here is derived from an EMBL/GenBank/DDBJ whole genome shotgun (WGS) entry which is preliminary data.</text>
</comment>
<dbReference type="Proteomes" id="UP001419268">
    <property type="component" value="Unassembled WGS sequence"/>
</dbReference>
<sequence>MEKYIPPTVRNLKRTDSQTIRQRTRVSVIHGLLDSIGSGVVTTDRAHYRRPIAHATEYWSHHRYRHLQCKGLEMIRV</sequence>
<organism evidence="1 2">
    <name type="scientific">Stephania cephalantha</name>
    <dbReference type="NCBI Taxonomy" id="152367"/>
    <lineage>
        <taxon>Eukaryota</taxon>
        <taxon>Viridiplantae</taxon>
        <taxon>Streptophyta</taxon>
        <taxon>Embryophyta</taxon>
        <taxon>Tracheophyta</taxon>
        <taxon>Spermatophyta</taxon>
        <taxon>Magnoliopsida</taxon>
        <taxon>Ranunculales</taxon>
        <taxon>Menispermaceae</taxon>
        <taxon>Menispermoideae</taxon>
        <taxon>Cissampelideae</taxon>
        <taxon>Stephania</taxon>
    </lineage>
</organism>
<keyword evidence="2" id="KW-1185">Reference proteome</keyword>
<evidence type="ECO:0000313" key="2">
    <source>
        <dbReference type="Proteomes" id="UP001419268"/>
    </source>
</evidence>
<gene>
    <name evidence="1" type="ORF">Scep_030138</name>
</gene>
<accession>A0AAP0HG84</accession>
<protein>
    <submittedName>
        <fullName evidence="1">Uncharacterized protein</fullName>
    </submittedName>
</protein>
<dbReference type="AlphaFoldDB" id="A0AAP0HG84"/>
<name>A0AAP0HG84_9MAGN</name>
<dbReference type="EMBL" id="JBBNAG010000013">
    <property type="protein sequence ID" value="KAK9083667.1"/>
    <property type="molecule type" value="Genomic_DNA"/>
</dbReference>
<reference evidence="1 2" key="1">
    <citation type="submission" date="2024-01" db="EMBL/GenBank/DDBJ databases">
        <title>Genome assemblies of Stephania.</title>
        <authorList>
            <person name="Yang L."/>
        </authorList>
    </citation>
    <scope>NUCLEOTIDE SEQUENCE [LARGE SCALE GENOMIC DNA]</scope>
    <source>
        <strain evidence="1">JXDWG</strain>
        <tissue evidence="1">Leaf</tissue>
    </source>
</reference>
<evidence type="ECO:0000313" key="1">
    <source>
        <dbReference type="EMBL" id="KAK9083667.1"/>
    </source>
</evidence>